<feature type="region of interest" description="Disordered" evidence="1">
    <location>
        <begin position="1"/>
        <end position="45"/>
    </location>
</feature>
<name>A0A494G8D4_SOLLC</name>
<sequence>MYQRGARGTAPSAFEGGLAKFPGPLMEWHPEETTPQASGGEAGSGTDTLSLYGVVARGTISQAPGSVGGLVNEASSQCRRA</sequence>
<reference evidence="2" key="2">
    <citation type="submission" date="2019-04" db="UniProtKB">
        <authorList>
            <consortium name="EnsemblPlants"/>
        </authorList>
    </citation>
    <scope>IDENTIFICATION</scope>
    <source>
        <strain evidence="2">cv. Heinz 1706</strain>
    </source>
</reference>
<dbReference type="PaxDb" id="4081-Solyc00g006500.1.1"/>
<evidence type="ECO:0000256" key="1">
    <source>
        <dbReference type="SAM" id="MobiDB-lite"/>
    </source>
</evidence>
<dbReference type="InParanoid" id="A0A494G8D4"/>
<organism evidence="2">
    <name type="scientific">Solanum lycopersicum</name>
    <name type="common">Tomato</name>
    <name type="synonym">Lycopersicon esculentum</name>
    <dbReference type="NCBI Taxonomy" id="4081"/>
    <lineage>
        <taxon>Eukaryota</taxon>
        <taxon>Viridiplantae</taxon>
        <taxon>Streptophyta</taxon>
        <taxon>Embryophyta</taxon>
        <taxon>Tracheophyta</taxon>
        <taxon>Spermatophyta</taxon>
        <taxon>Magnoliopsida</taxon>
        <taxon>eudicotyledons</taxon>
        <taxon>Gunneridae</taxon>
        <taxon>Pentapetalae</taxon>
        <taxon>asterids</taxon>
        <taxon>lamiids</taxon>
        <taxon>Solanales</taxon>
        <taxon>Solanaceae</taxon>
        <taxon>Solanoideae</taxon>
        <taxon>Solaneae</taxon>
        <taxon>Solanum</taxon>
        <taxon>Solanum subgen. Lycopersicon</taxon>
    </lineage>
</organism>
<evidence type="ECO:0000313" key="2">
    <source>
        <dbReference type="EnsemblPlants" id="Solyc00g006500.1.1.1.CDS"/>
    </source>
</evidence>
<dbReference type="Gramene" id="Solyc00g006500.1.1">
    <property type="protein sequence ID" value="Solyc00g006500.1.1.1.CDS"/>
    <property type="gene ID" value="Solyc00g006500.1"/>
</dbReference>
<keyword evidence="3" id="KW-1185">Reference proteome</keyword>
<protein>
    <submittedName>
        <fullName evidence="2">Uncharacterized protein</fullName>
    </submittedName>
</protein>
<dbReference type="Proteomes" id="UP000004994">
    <property type="component" value="Unassembled WGS sequence"/>
</dbReference>
<accession>A0A494G8D4</accession>
<evidence type="ECO:0000313" key="3">
    <source>
        <dbReference type="Proteomes" id="UP000004994"/>
    </source>
</evidence>
<dbReference type="AlphaFoldDB" id="A0A494G8D4"/>
<reference evidence="2" key="1">
    <citation type="journal article" date="2012" name="Nature">
        <title>The tomato genome sequence provides insights into fleshy fruit evolution.</title>
        <authorList>
            <consortium name="Tomato Genome Consortium"/>
        </authorList>
    </citation>
    <scope>NUCLEOTIDE SEQUENCE [LARGE SCALE GENOMIC DNA]</scope>
    <source>
        <strain evidence="2">cv. Heinz 1706</strain>
    </source>
</reference>
<proteinExistence type="predicted"/>
<dbReference type="EnsemblPlants" id="Solyc00g006500.1.1">
    <property type="protein sequence ID" value="Solyc00g006500.1.1.1.CDS"/>
    <property type="gene ID" value="Solyc00g006500.1"/>
</dbReference>